<reference evidence="3" key="2">
    <citation type="submission" date="2022-10" db="EMBL/GenBank/DDBJ databases">
        <title>The complete genomes of actinobacterial strains from the NBC collection.</title>
        <authorList>
            <person name="Joergensen T.S."/>
            <person name="Alvarez Arevalo M."/>
            <person name="Sterndorff E.B."/>
            <person name="Faurdal D."/>
            <person name="Vuksanovic O."/>
            <person name="Mourched A.-S."/>
            <person name="Charusanti P."/>
            <person name="Shaw S."/>
            <person name="Blin K."/>
            <person name="Weber T."/>
        </authorList>
    </citation>
    <scope>NUCLEOTIDE SEQUENCE</scope>
    <source>
        <strain evidence="3">NBC_00256</strain>
    </source>
</reference>
<evidence type="ECO:0000313" key="3">
    <source>
        <dbReference type="EMBL" id="WUP47121.1"/>
    </source>
</evidence>
<dbReference type="EMBL" id="CP108084">
    <property type="protein sequence ID" value="WUP47121.1"/>
    <property type="molecule type" value="Genomic_DNA"/>
</dbReference>
<dbReference type="PANTHER" id="PTHR43649">
    <property type="entry name" value="ARABINOSE-BINDING PROTEIN-RELATED"/>
    <property type="match status" value="1"/>
</dbReference>
<keyword evidence="5" id="KW-1185">Reference proteome</keyword>
<dbReference type="InterPro" id="IPR006059">
    <property type="entry name" value="SBP"/>
</dbReference>
<dbReference type="Proteomes" id="UP001432190">
    <property type="component" value="Chromosome"/>
</dbReference>
<organism evidence="2 4">
    <name type="scientific">Micromonospora globbae</name>
    <dbReference type="NCBI Taxonomy" id="1894969"/>
    <lineage>
        <taxon>Bacteria</taxon>
        <taxon>Bacillati</taxon>
        <taxon>Actinomycetota</taxon>
        <taxon>Actinomycetes</taxon>
        <taxon>Micromonosporales</taxon>
        <taxon>Micromonosporaceae</taxon>
        <taxon>Micromonospora</taxon>
    </lineage>
</organism>
<evidence type="ECO:0000256" key="1">
    <source>
        <dbReference type="SAM" id="SignalP"/>
    </source>
</evidence>
<feature type="signal peptide" evidence="1">
    <location>
        <begin position="1"/>
        <end position="23"/>
    </location>
</feature>
<proteinExistence type="predicted"/>
<dbReference type="InterPro" id="IPR050490">
    <property type="entry name" value="Bact_solute-bd_prot1"/>
</dbReference>
<keyword evidence="1" id="KW-0732">Signal</keyword>
<dbReference type="EMBL" id="RAQQ01000011">
    <property type="protein sequence ID" value="RKF26291.1"/>
    <property type="molecule type" value="Genomic_DNA"/>
</dbReference>
<evidence type="ECO:0000313" key="2">
    <source>
        <dbReference type="EMBL" id="RKF26291.1"/>
    </source>
</evidence>
<name>A0A420F010_9ACTN</name>
<dbReference type="AlphaFoldDB" id="A0A420F010"/>
<dbReference type="RefSeq" id="WP_120329506.1">
    <property type="nucleotide sequence ID" value="NZ_CP108084.1"/>
</dbReference>
<dbReference type="Pfam" id="PF01547">
    <property type="entry name" value="SBP_bac_1"/>
    <property type="match status" value="1"/>
</dbReference>
<evidence type="ECO:0000313" key="4">
    <source>
        <dbReference type="Proteomes" id="UP000285744"/>
    </source>
</evidence>
<dbReference type="OrthoDB" id="2509690at2"/>
<gene>
    <name evidence="2" type="ORF">D7I43_17140</name>
    <name evidence="3" type="ORF">OG994_15765</name>
</gene>
<dbReference type="PANTHER" id="PTHR43649:SF12">
    <property type="entry name" value="DIACETYLCHITOBIOSE BINDING PROTEIN DASA"/>
    <property type="match status" value="1"/>
</dbReference>
<reference evidence="2 4" key="1">
    <citation type="journal article" date="2018" name="Int. J. Syst. Evol. Microbiol.">
        <title>Micromonospora globbae sp. nov., an endophytic actinomycete isolated from roots of Globba winitii C. H. Wright.</title>
        <authorList>
            <person name="Kuncharoen N."/>
            <person name="Pittayakhajonwut P."/>
            <person name="Tanasupawat S."/>
        </authorList>
    </citation>
    <scope>NUCLEOTIDE SEQUENCE [LARGE SCALE GENOMIC DNA]</scope>
    <source>
        <strain evidence="2 4">WPS1-2</strain>
    </source>
</reference>
<feature type="chain" id="PRO_5019567733" evidence="1">
    <location>
        <begin position="24"/>
        <end position="420"/>
    </location>
</feature>
<accession>A0A420F010</accession>
<evidence type="ECO:0000313" key="5">
    <source>
        <dbReference type="Proteomes" id="UP001432190"/>
    </source>
</evidence>
<dbReference type="SUPFAM" id="SSF53850">
    <property type="entry name" value="Periplasmic binding protein-like II"/>
    <property type="match status" value="1"/>
</dbReference>
<dbReference type="Proteomes" id="UP000285744">
    <property type="component" value="Unassembled WGS sequence"/>
</dbReference>
<sequence>MNRTRLAAVLAATVIIGAMTACSSGTNAGSGGGSDVLTLASVDQGSVEDVIKAFEAANPGVKVNFTTSGADQYQQQIRTQLASGTAPDVMSVWPGNGNPGATYVLAEPGYLLDLSDQPWAARLPDAVKSVAGYEGRTYNAIFGLNGIGAIYNQEAMRKAGLTPPGTWTELLTFCRAAAAKGTPAFALGIQDNWVTQLVLYALVATTVYGTDPDFDTRMQAGQATFADSPWSTAMAKYQEMNTAGCFQKNPLGTSYEASQELVATGRTLGIVQGNWVVALLKGKNPSGTFVLKPLPATDDPSTFVMPAAAGAGYGVNAKAKNKELALRFITFVMSPEGMRVFNAKQGSLPSLPDSGSTVDPAFADLTTFINDNRTVPFMDQLWPNAKVQQTMLSGLQEIFSGQSTPQKVLAAMDADYRAGT</sequence>
<protein>
    <submittedName>
        <fullName evidence="2">Extracellular solute-binding protein</fullName>
    </submittedName>
</protein>
<dbReference type="Gene3D" id="3.40.190.10">
    <property type="entry name" value="Periplasmic binding protein-like II"/>
    <property type="match status" value="2"/>
</dbReference>
<dbReference type="PROSITE" id="PS51257">
    <property type="entry name" value="PROKAR_LIPOPROTEIN"/>
    <property type="match status" value="1"/>
</dbReference>